<keyword evidence="2" id="KW-1003">Cell membrane</keyword>
<dbReference type="InterPro" id="IPR050189">
    <property type="entry name" value="MFS_Efflux_Transporters"/>
</dbReference>
<keyword evidence="5 6" id="KW-0472">Membrane</keyword>
<evidence type="ECO:0000256" key="6">
    <source>
        <dbReference type="SAM" id="Phobius"/>
    </source>
</evidence>
<comment type="subcellular location">
    <subcellularLocation>
        <location evidence="1">Cell membrane</location>
        <topology evidence="1">Multi-pass membrane protein</topology>
    </subcellularLocation>
</comment>
<dbReference type="PROSITE" id="PS50850">
    <property type="entry name" value="MFS"/>
    <property type="match status" value="1"/>
</dbReference>
<evidence type="ECO:0000256" key="5">
    <source>
        <dbReference type="ARBA" id="ARBA00023136"/>
    </source>
</evidence>
<dbReference type="Proteomes" id="UP001496627">
    <property type="component" value="Unassembled WGS sequence"/>
</dbReference>
<feature type="transmembrane region" description="Helical" evidence="6">
    <location>
        <begin position="147"/>
        <end position="165"/>
    </location>
</feature>
<feature type="transmembrane region" description="Helical" evidence="6">
    <location>
        <begin position="216"/>
        <end position="237"/>
    </location>
</feature>
<evidence type="ECO:0000256" key="3">
    <source>
        <dbReference type="ARBA" id="ARBA00022692"/>
    </source>
</evidence>
<reference evidence="8 9" key="1">
    <citation type="submission" date="2024-05" db="EMBL/GenBank/DDBJ databases">
        <title>Neorhizobium sp. Rsf11, a plant growth promoting and heavy metal resistant PAH-degrader.</title>
        <authorList>
            <person name="Golubev S.N."/>
            <person name="Muratova A.Y."/>
            <person name="Markelova M.I."/>
        </authorList>
    </citation>
    <scope>NUCLEOTIDE SEQUENCE [LARGE SCALE GENOMIC DNA]</scope>
    <source>
        <strain evidence="8 9">Rsf11</strain>
    </source>
</reference>
<feature type="transmembrane region" description="Helical" evidence="6">
    <location>
        <begin position="171"/>
        <end position="196"/>
    </location>
</feature>
<dbReference type="Gene3D" id="1.20.1250.20">
    <property type="entry name" value="MFS general substrate transporter like domains"/>
    <property type="match status" value="1"/>
</dbReference>
<evidence type="ECO:0000256" key="4">
    <source>
        <dbReference type="ARBA" id="ARBA00022989"/>
    </source>
</evidence>
<evidence type="ECO:0000313" key="9">
    <source>
        <dbReference type="Proteomes" id="UP001496627"/>
    </source>
</evidence>
<feature type="transmembrane region" description="Helical" evidence="6">
    <location>
        <begin position="12"/>
        <end position="33"/>
    </location>
</feature>
<feature type="transmembrane region" description="Helical" evidence="6">
    <location>
        <begin position="114"/>
        <end position="135"/>
    </location>
</feature>
<keyword evidence="9" id="KW-1185">Reference proteome</keyword>
<dbReference type="SUPFAM" id="SSF103473">
    <property type="entry name" value="MFS general substrate transporter"/>
    <property type="match status" value="1"/>
</dbReference>
<evidence type="ECO:0000256" key="2">
    <source>
        <dbReference type="ARBA" id="ARBA00022475"/>
    </source>
</evidence>
<sequence>MMSATVSNRSSWSISTWLSVVSLTFGSFALISSELLPMAVLTPMAADLGVTEGAAGQAVTLTALLAGVAAPTVALIIGRLDRKLINLALCALVIASNIAVAFTSDYFVLLAARMLLGVAIGGFFALAGATVVRLVTMEDMGKGMSTVFMGLSAGLVVAPAIATLIGEAFGWRAAFMAAAGCGLLALLLQTVCLPSVPATSATSLSSLFGLLKRRPVRVGLVVGLLFFGGEVSGFTFMRPYLETSGGLDPTAIAAVLLTLGLASLAGSAIAGVFADRMLRDGFGATFLVLAIATIGLLTLSNAYIAILVFAAAWGIAIGAGPVMTQTWMGRAAPDQLEGVGGLFLAVIQFGVTMGAIAGGVAVDVVGTSAPLYVTATCATLAAILITTQQAPDAVSQTPAVASAAAE</sequence>
<name>A0ABV0MC06_9HYPH</name>
<comment type="caution">
    <text evidence="8">The sequence shown here is derived from an EMBL/GenBank/DDBJ whole genome shotgun (WGS) entry which is preliminary data.</text>
</comment>
<feature type="transmembrane region" description="Helical" evidence="6">
    <location>
        <begin position="249"/>
        <end position="274"/>
    </location>
</feature>
<accession>A0ABV0MC06</accession>
<feature type="transmembrane region" description="Helical" evidence="6">
    <location>
        <begin position="303"/>
        <end position="324"/>
    </location>
</feature>
<dbReference type="Pfam" id="PF07690">
    <property type="entry name" value="MFS_1"/>
    <property type="match status" value="1"/>
</dbReference>
<protein>
    <submittedName>
        <fullName evidence="8">MFS transporter</fullName>
    </submittedName>
</protein>
<dbReference type="InterPro" id="IPR036259">
    <property type="entry name" value="MFS_trans_sf"/>
</dbReference>
<feature type="domain" description="Major facilitator superfamily (MFS) profile" evidence="7">
    <location>
        <begin position="19"/>
        <end position="393"/>
    </location>
</feature>
<dbReference type="InterPro" id="IPR020846">
    <property type="entry name" value="MFS_dom"/>
</dbReference>
<organism evidence="8 9">
    <name type="scientific">Neorhizobium phenanthreniclasticum</name>
    <dbReference type="NCBI Taxonomy" id="3157917"/>
    <lineage>
        <taxon>Bacteria</taxon>
        <taxon>Pseudomonadati</taxon>
        <taxon>Pseudomonadota</taxon>
        <taxon>Alphaproteobacteria</taxon>
        <taxon>Hyphomicrobiales</taxon>
        <taxon>Rhizobiaceae</taxon>
        <taxon>Rhizobium/Agrobacterium group</taxon>
        <taxon>Neorhizobium</taxon>
    </lineage>
</organism>
<gene>
    <name evidence="8" type="ORF">ABK249_31435</name>
</gene>
<feature type="transmembrane region" description="Helical" evidence="6">
    <location>
        <begin position="84"/>
        <end position="102"/>
    </location>
</feature>
<evidence type="ECO:0000259" key="7">
    <source>
        <dbReference type="PROSITE" id="PS50850"/>
    </source>
</evidence>
<feature type="transmembrane region" description="Helical" evidence="6">
    <location>
        <begin position="53"/>
        <end position="77"/>
    </location>
</feature>
<evidence type="ECO:0000256" key="1">
    <source>
        <dbReference type="ARBA" id="ARBA00004651"/>
    </source>
</evidence>
<feature type="transmembrane region" description="Helical" evidence="6">
    <location>
        <begin position="281"/>
        <end position="297"/>
    </location>
</feature>
<keyword evidence="4 6" id="KW-1133">Transmembrane helix</keyword>
<dbReference type="CDD" id="cd17324">
    <property type="entry name" value="MFS_NepI_like"/>
    <property type="match status" value="1"/>
</dbReference>
<keyword evidence="3 6" id="KW-0812">Transmembrane</keyword>
<dbReference type="PANTHER" id="PTHR43124">
    <property type="entry name" value="PURINE EFFLUX PUMP PBUE"/>
    <property type="match status" value="1"/>
</dbReference>
<proteinExistence type="predicted"/>
<dbReference type="RefSeq" id="WP_280107543.1">
    <property type="nucleotide sequence ID" value="NZ_JBEAAL010000043.1"/>
</dbReference>
<feature type="transmembrane region" description="Helical" evidence="6">
    <location>
        <begin position="336"/>
        <end position="357"/>
    </location>
</feature>
<dbReference type="PANTHER" id="PTHR43124:SF5">
    <property type="entry name" value="PURINE RIBONUCLEOSIDE EFFLUX PUMP NEPI"/>
    <property type="match status" value="1"/>
</dbReference>
<feature type="transmembrane region" description="Helical" evidence="6">
    <location>
        <begin position="369"/>
        <end position="387"/>
    </location>
</feature>
<dbReference type="InterPro" id="IPR011701">
    <property type="entry name" value="MFS"/>
</dbReference>
<dbReference type="EMBL" id="JBEAAL010000043">
    <property type="protein sequence ID" value="MEQ1409418.1"/>
    <property type="molecule type" value="Genomic_DNA"/>
</dbReference>
<evidence type="ECO:0000313" key="8">
    <source>
        <dbReference type="EMBL" id="MEQ1409418.1"/>
    </source>
</evidence>